<keyword evidence="2" id="KW-1185">Reference proteome</keyword>
<evidence type="ECO:0000313" key="1">
    <source>
        <dbReference type="EMBL" id="CAG8801851.1"/>
    </source>
</evidence>
<name>A0A9N9PAC2_9GLOM</name>
<reference evidence="1" key="1">
    <citation type="submission" date="2021-06" db="EMBL/GenBank/DDBJ databases">
        <authorList>
            <person name="Kallberg Y."/>
            <person name="Tangrot J."/>
            <person name="Rosling A."/>
        </authorList>
    </citation>
    <scope>NUCLEOTIDE SEQUENCE</scope>
    <source>
        <strain evidence="1">FL966</strain>
    </source>
</reference>
<feature type="non-terminal residue" evidence="1">
    <location>
        <position position="1"/>
    </location>
</feature>
<sequence length="40" mass="4781">QQIQNKEIEEIFTIFDTRISYRAKQHLDIEIILSSIFTKA</sequence>
<proteinExistence type="predicted"/>
<evidence type="ECO:0000313" key="2">
    <source>
        <dbReference type="Proteomes" id="UP000789759"/>
    </source>
</evidence>
<protein>
    <submittedName>
        <fullName evidence="1">16269_t:CDS:1</fullName>
    </submittedName>
</protein>
<organism evidence="1 2">
    <name type="scientific">Cetraspora pellucida</name>
    <dbReference type="NCBI Taxonomy" id="1433469"/>
    <lineage>
        <taxon>Eukaryota</taxon>
        <taxon>Fungi</taxon>
        <taxon>Fungi incertae sedis</taxon>
        <taxon>Mucoromycota</taxon>
        <taxon>Glomeromycotina</taxon>
        <taxon>Glomeromycetes</taxon>
        <taxon>Diversisporales</taxon>
        <taxon>Gigasporaceae</taxon>
        <taxon>Cetraspora</taxon>
    </lineage>
</organism>
<dbReference type="EMBL" id="CAJVQA010031686">
    <property type="protein sequence ID" value="CAG8801851.1"/>
    <property type="molecule type" value="Genomic_DNA"/>
</dbReference>
<accession>A0A9N9PAC2</accession>
<comment type="caution">
    <text evidence="1">The sequence shown here is derived from an EMBL/GenBank/DDBJ whole genome shotgun (WGS) entry which is preliminary data.</text>
</comment>
<gene>
    <name evidence="1" type="ORF">CPELLU_LOCUS17774</name>
</gene>
<dbReference type="AlphaFoldDB" id="A0A9N9PAC2"/>
<dbReference type="Proteomes" id="UP000789759">
    <property type="component" value="Unassembled WGS sequence"/>
</dbReference>